<dbReference type="Pfam" id="PF00126">
    <property type="entry name" value="HTH_1"/>
    <property type="match status" value="1"/>
</dbReference>
<dbReference type="GO" id="GO:0000976">
    <property type="term" value="F:transcription cis-regulatory region binding"/>
    <property type="evidence" value="ECO:0007669"/>
    <property type="project" value="TreeGrafter"/>
</dbReference>
<dbReference type="SUPFAM" id="SSF46785">
    <property type="entry name" value="Winged helix' DNA-binding domain"/>
    <property type="match status" value="1"/>
</dbReference>
<dbReference type="GO" id="GO:0003700">
    <property type="term" value="F:DNA-binding transcription factor activity"/>
    <property type="evidence" value="ECO:0007669"/>
    <property type="project" value="InterPro"/>
</dbReference>
<dbReference type="SUPFAM" id="SSF53850">
    <property type="entry name" value="Periplasmic binding protein-like II"/>
    <property type="match status" value="1"/>
</dbReference>
<dbReference type="PRINTS" id="PR00039">
    <property type="entry name" value="HTHLYSR"/>
</dbReference>
<dbReference type="PANTHER" id="PTHR30126">
    <property type="entry name" value="HTH-TYPE TRANSCRIPTIONAL REGULATOR"/>
    <property type="match status" value="1"/>
</dbReference>
<evidence type="ECO:0000256" key="4">
    <source>
        <dbReference type="ARBA" id="ARBA00023163"/>
    </source>
</evidence>
<keyword evidence="4" id="KW-0804">Transcription</keyword>
<dbReference type="EMBL" id="FOMO01000001">
    <property type="protein sequence ID" value="SFD40979.1"/>
    <property type="molecule type" value="Genomic_DNA"/>
</dbReference>
<reference evidence="7" key="1">
    <citation type="submission" date="2016-10" db="EMBL/GenBank/DDBJ databases">
        <authorList>
            <person name="Varghese N."/>
            <person name="Submissions S."/>
        </authorList>
    </citation>
    <scope>NUCLEOTIDE SEQUENCE [LARGE SCALE GENOMIC DNA]</scope>
    <source>
        <strain evidence="7">JCM 2783</strain>
    </source>
</reference>
<accession>A0A1I1S3B2</accession>
<evidence type="ECO:0000256" key="1">
    <source>
        <dbReference type="ARBA" id="ARBA00009437"/>
    </source>
</evidence>
<organism evidence="6 7">
    <name type="scientific">Pseudomonas straminea</name>
    <dbReference type="NCBI Taxonomy" id="47882"/>
    <lineage>
        <taxon>Bacteria</taxon>
        <taxon>Pseudomonadati</taxon>
        <taxon>Pseudomonadota</taxon>
        <taxon>Gammaproteobacteria</taxon>
        <taxon>Pseudomonadales</taxon>
        <taxon>Pseudomonadaceae</taxon>
        <taxon>Phytopseudomonas</taxon>
    </lineage>
</organism>
<dbReference type="InterPro" id="IPR005119">
    <property type="entry name" value="LysR_subst-bd"/>
</dbReference>
<gene>
    <name evidence="6" type="ORF">SAMN05216372_101680</name>
</gene>
<dbReference type="PANTHER" id="PTHR30126:SF5">
    <property type="entry name" value="HTH-TYPE TRANSCRIPTIONAL ACTIVATOR CMPR"/>
    <property type="match status" value="1"/>
</dbReference>
<proteinExistence type="inferred from homology"/>
<evidence type="ECO:0000313" key="6">
    <source>
        <dbReference type="EMBL" id="SFD40979.1"/>
    </source>
</evidence>
<dbReference type="Proteomes" id="UP000243950">
    <property type="component" value="Unassembled WGS sequence"/>
</dbReference>
<dbReference type="InterPro" id="IPR036388">
    <property type="entry name" value="WH-like_DNA-bd_sf"/>
</dbReference>
<keyword evidence="7" id="KW-1185">Reference proteome</keyword>
<dbReference type="AlphaFoldDB" id="A0A1I1S3B2"/>
<dbReference type="InterPro" id="IPR000847">
    <property type="entry name" value="LysR_HTH_N"/>
</dbReference>
<dbReference type="Gene3D" id="1.10.10.10">
    <property type="entry name" value="Winged helix-like DNA-binding domain superfamily/Winged helix DNA-binding domain"/>
    <property type="match status" value="1"/>
</dbReference>
<evidence type="ECO:0000256" key="3">
    <source>
        <dbReference type="ARBA" id="ARBA00023125"/>
    </source>
</evidence>
<protein>
    <submittedName>
        <fullName evidence="6">DNA-binding transcriptional regulator, LysR family</fullName>
    </submittedName>
</protein>
<keyword evidence="2" id="KW-0805">Transcription regulation</keyword>
<evidence type="ECO:0000256" key="2">
    <source>
        <dbReference type="ARBA" id="ARBA00023015"/>
    </source>
</evidence>
<dbReference type="Pfam" id="PF03466">
    <property type="entry name" value="LysR_substrate"/>
    <property type="match status" value="1"/>
</dbReference>
<name>A0A1I1S3B2_PSEOC</name>
<evidence type="ECO:0000259" key="5">
    <source>
        <dbReference type="PROSITE" id="PS50931"/>
    </source>
</evidence>
<feature type="domain" description="HTH lysR-type" evidence="5">
    <location>
        <begin position="21"/>
        <end position="78"/>
    </location>
</feature>
<evidence type="ECO:0000313" key="7">
    <source>
        <dbReference type="Proteomes" id="UP000243950"/>
    </source>
</evidence>
<comment type="similarity">
    <text evidence="1">Belongs to the LysR transcriptional regulatory family.</text>
</comment>
<dbReference type="InterPro" id="IPR036390">
    <property type="entry name" value="WH_DNA-bd_sf"/>
</dbReference>
<sequence length="329" mass="37151">MLCEQETTRAVNKIRKSLLRMTFRQLQVFRSVCDHRSYSRAAEEMALTQPAVSLQIRQLEELLDQPLFDYVGKKLYLTEAADALQRASEDIFGRLESLDMQLADLKGSLQGQLSLAIESSAKYFVPHLFAAFRREHPEVSLQLTVVNHTQAVRRLSANRDDLLIMSQVPSDMALEFLPFLNNPIIAVAPADHPLNQAETLQLQDLCDWPLLVREPGSGTRRACEEYCHQKRAHFAQIQEVGSMEGQREGVLAGLGLALIPRHAVRRELQLGLLRELPVAELPLLRSWCVLHPRGKHLSPVAQAFFNFVRDRRKQIGALAEQFSGASNSL</sequence>
<dbReference type="Gene3D" id="3.40.190.290">
    <property type="match status" value="1"/>
</dbReference>
<dbReference type="PROSITE" id="PS50931">
    <property type="entry name" value="HTH_LYSR"/>
    <property type="match status" value="1"/>
</dbReference>
<keyword evidence="3 6" id="KW-0238">DNA-binding</keyword>